<gene>
    <name evidence="2" type="ORF">EV670_0204</name>
</gene>
<sequence length="190" mass="21368">MSFYAGLTDLPTLATERLRLRPLREDDAPALLAIFGNPDVMRHWSSLPWTSVDRALTLVQGLREDFAARTLFQWGIALADTDTVIGTTTLLHLDAANRRAEIGYALDQAHWGRGDAREALQLLIDHAFGELRLHRLEADTDPRNTRSCVLLERLGFAREGLLRERWHVAGEVSDSALYGLLAADWRRARG</sequence>
<dbReference type="SUPFAM" id="SSF55729">
    <property type="entry name" value="Acyl-CoA N-acyltransferases (Nat)"/>
    <property type="match status" value="1"/>
</dbReference>
<dbReference type="GO" id="GO:0005737">
    <property type="term" value="C:cytoplasm"/>
    <property type="evidence" value="ECO:0007669"/>
    <property type="project" value="TreeGrafter"/>
</dbReference>
<proteinExistence type="predicted"/>
<name>A0A4Q7VZN9_9BURK</name>
<dbReference type="AlphaFoldDB" id="A0A4Q7VZN9"/>
<organism evidence="2 3">
    <name type="scientific">Rivibacter subsaxonicus</name>
    <dbReference type="NCBI Taxonomy" id="457575"/>
    <lineage>
        <taxon>Bacteria</taxon>
        <taxon>Pseudomonadati</taxon>
        <taxon>Pseudomonadota</taxon>
        <taxon>Betaproteobacteria</taxon>
        <taxon>Burkholderiales</taxon>
        <taxon>Rivibacter</taxon>
    </lineage>
</organism>
<keyword evidence="2" id="KW-0808">Transferase</keyword>
<feature type="domain" description="N-acetyltransferase" evidence="1">
    <location>
        <begin position="18"/>
        <end position="184"/>
    </location>
</feature>
<dbReference type="EMBL" id="SHKP01000004">
    <property type="protein sequence ID" value="RZU02183.1"/>
    <property type="molecule type" value="Genomic_DNA"/>
</dbReference>
<dbReference type="RefSeq" id="WP_242616789.1">
    <property type="nucleotide sequence ID" value="NZ_SHKP01000004.1"/>
</dbReference>
<dbReference type="Gene3D" id="3.40.630.30">
    <property type="match status" value="1"/>
</dbReference>
<accession>A0A4Q7VZN9</accession>
<keyword evidence="3" id="KW-1185">Reference proteome</keyword>
<dbReference type="InterPro" id="IPR016181">
    <property type="entry name" value="Acyl_CoA_acyltransferase"/>
</dbReference>
<dbReference type="Proteomes" id="UP000293671">
    <property type="component" value="Unassembled WGS sequence"/>
</dbReference>
<evidence type="ECO:0000313" key="2">
    <source>
        <dbReference type="EMBL" id="RZU02183.1"/>
    </source>
</evidence>
<dbReference type="PROSITE" id="PS51186">
    <property type="entry name" value="GNAT"/>
    <property type="match status" value="1"/>
</dbReference>
<dbReference type="GO" id="GO:0008999">
    <property type="term" value="F:protein-N-terminal-alanine acetyltransferase activity"/>
    <property type="evidence" value="ECO:0007669"/>
    <property type="project" value="TreeGrafter"/>
</dbReference>
<dbReference type="InterPro" id="IPR051531">
    <property type="entry name" value="N-acetyltransferase"/>
</dbReference>
<dbReference type="PANTHER" id="PTHR43792:SF9">
    <property type="entry name" value="RIBOSOMAL-PROTEIN-ALANINE ACETYLTRANSFERASE"/>
    <property type="match status" value="1"/>
</dbReference>
<dbReference type="PANTHER" id="PTHR43792">
    <property type="entry name" value="GNAT FAMILY, PUTATIVE (AFU_ORTHOLOGUE AFUA_3G00765)-RELATED-RELATED"/>
    <property type="match status" value="1"/>
</dbReference>
<protein>
    <submittedName>
        <fullName evidence="2">RimJ/RimL family protein N-acetyltransferase</fullName>
    </submittedName>
</protein>
<dbReference type="Pfam" id="PF13302">
    <property type="entry name" value="Acetyltransf_3"/>
    <property type="match status" value="1"/>
</dbReference>
<reference evidence="2 3" key="1">
    <citation type="submission" date="2019-02" db="EMBL/GenBank/DDBJ databases">
        <title>Genomic Encyclopedia of Type Strains, Phase IV (KMG-IV): sequencing the most valuable type-strain genomes for metagenomic binning, comparative biology and taxonomic classification.</title>
        <authorList>
            <person name="Goeker M."/>
        </authorList>
    </citation>
    <scope>NUCLEOTIDE SEQUENCE [LARGE SCALE GENOMIC DNA]</scope>
    <source>
        <strain evidence="2 3">DSM 19570</strain>
    </source>
</reference>
<comment type="caution">
    <text evidence="2">The sequence shown here is derived from an EMBL/GenBank/DDBJ whole genome shotgun (WGS) entry which is preliminary data.</text>
</comment>
<dbReference type="InterPro" id="IPR000182">
    <property type="entry name" value="GNAT_dom"/>
</dbReference>
<evidence type="ECO:0000259" key="1">
    <source>
        <dbReference type="PROSITE" id="PS51186"/>
    </source>
</evidence>
<evidence type="ECO:0000313" key="3">
    <source>
        <dbReference type="Proteomes" id="UP000293671"/>
    </source>
</evidence>